<evidence type="ECO:0000256" key="2">
    <source>
        <dbReference type="ARBA" id="ARBA00004370"/>
    </source>
</evidence>
<name>A0ABW4ZMU2_9SPHI</name>
<dbReference type="InterPro" id="IPR003660">
    <property type="entry name" value="HAMP_dom"/>
</dbReference>
<dbReference type="Pfam" id="PF00512">
    <property type="entry name" value="HisKA"/>
    <property type="match status" value="1"/>
</dbReference>
<keyword evidence="8" id="KW-0812">Transmembrane</keyword>
<dbReference type="SMART" id="SM00388">
    <property type="entry name" value="HisKA"/>
    <property type="match status" value="1"/>
</dbReference>
<comment type="subcellular location">
    <subcellularLocation>
        <location evidence="2">Membrane</location>
    </subcellularLocation>
</comment>
<dbReference type="EMBL" id="JBHUHZ010000002">
    <property type="protein sequence ID" value="MFD2163414.1"/>
    <property type="molecule type" value="Genomic_DNA"/>
</dbReference>
<dbReference type="PROSITE" id="PS50885">
    <property type="entry name" value="HAMP"/>
    <property type="match status" value="1"/>
</dbReference>
<dbReference type="SUPFAM" id="SSF47384">
    <property type="entry name" value="Homodimeric domain of signal transducing histidine kinase"/>
    <property type="match status" value="1"/>
</dbReference>
<accession>A0ABW4ZMU2</accession>
<gene>
    <name evidence="11" type="ORF">ACFSJU_13485</name>
</gene>
<dbReference type="InterPro" id="IPR036890">
    <property type="entry name" value="HATPase_C_sf"/>
</dbReference>
<evidence type="ECO:0000313" key="12">
    <source>
        <dbReference type="Proteomes" id="UP001597387"/>
    </source>
</evidence>
<dbReference type="PANTHER" id="PTHR43711">
    <property type="entry name" value="TWO-COMPONENT HISTIDINE KINASE"/>
    <property type="match status" value="1"/>
</dbReference>
<dbReference type="Gene3D" id="6.10.340.10">
    <property type="match status" value="1"/>
</dbReference>
<evidence type="ECO:0000256" key="3">
    <source>
        <dbReference type="ARBA" id="ARBA00012438"/>
    </source>
</evidence>
<dbReference type="InterPro" id="IPR003594">
    <property type="entry name" value="HATPase_dom"/>
</dbReference>
<dbReference type="CDD" id="cd19410">
    <property type="entry name" value="HK9-like_sensor"/>
    <property type="match status" value="1"/>
</dbReference>
<dbReference type="SMART" id="SM00304">
    <property type="entry name" value="HAMP"/>
    <property type="match status" value="1"/>
</dbReference>
<dbReference type="Gene3D" id="1.10.287.130">
    <property type="match status" value="1"/>
</dbReference>
<organism evidence="11 12">
    <name type="scientific">Paradesertivirga mongoliensis</name>
    <dbReference type="NCBI Taxonomy" id="2100740"/>
    <lineage>
        <taxon>Bacteria</taxon>
        <taxon>Pseudomonadati</taxon>
        <taxon>Bacteroidota</taxon>
        <taxon>Sphingobacteriia</taxon>
        <taxon>Sphingobacteriales</taxon>
        <taxon>Sphingobacteriaceae</taxon>
        <taxon>Paradesertivirga</taxon>
    </lineage>
</organism>
<dbReference type="Proteomes" id="UP001597387">
    <property type="component" value="Unassembled WGS sequence"/>
</dbReference>
<comment type="catalytic activity">
    <reaction evidence="1">
        <text>ATP + protein L-histidine = ADP + protein N-phospho-L-histidine.</text>
        <dbReference type="EC" id="2.7.13.3"/>
    </reaction>
</comment>
<evidence type="ECO:0000256" key="5">
    <source>
        <dbReference type="ARBA" id="ARBA00022679"/>
    </source>
</evidence>
<feature type="transmembrane region" description="Helical" evidence="8">
    <location>
        <begin position="177"/>
        <end position="197"/>
    </location>
</feature>
<dbReference type="Gene3D" id="3.30.565.10">
    <property type="entry name" value="Histidine kinase-like ATPase, C-terminal domain"/>
    <property type="match status" value="1"/>
</dbReference>
<dbReference type="PROSITE" id="PS50109">
    <property type="entry name" value="HIS_KIN"/>
    <property type="match status" value="1"/>
</dbReference>
<dbReference type="InterPro" id="IPR003661">
    <property type="entry name" value="HisK_dim/P_dom"/>
</dbReference>
<feature type="domain" description="Histidine kinase" evidence="9">
    <location>
        <begin position="287"/>
        <end position="503"/>
    </location>
</feature>
<evidence type="ECO:0000259" key="9">
    <source>
        <dbReference type="PROSITE" id="PS50109"/>
    </source>
</evidence>
<evidence type="ECO:0000259" key="10">
    <source>
        <dbReference type="PROSITE" id="PS50885"/>
    </source>
</evidence>
<evidence type="ECO:0000256" key="8">
    <source>
        <dbReference type="SAM" id="Phobius"/>
    </source>
</evidence>
<evidence type="ECO:0000256" key="7">
    <source>
        <dbReference type="ARBA" id="ARBA00023012"/>
    </source>
</evidence>
<dbReference type="Pfam" id="PF02518">
    <property type="entry name" value="HATPase_c"/>
    <property type="match status" value="1"/>
</dbReference>
<keyword evidence="4" id="KW-0597">Phosphoprotein</keyword>
<keyword evidence="7" id="KW-0902">Two-component regulatory system</keyword>
<dbReference type="EC" id="2.7.13.3" evidence="3"/>
<keyword evidence="12" id="KW-1185">Reference proteome</keyword>
<keyword evidence="8" id="KW-1133">Transmembrane helix</keyword>
<evidence type="ECO:0000256" key="4">
    <source>
        <dbReference type="ARBA" id="ARBA00022553"/>
    </source>
</evidence>
<reference evidence="12" key="1">
    <citation type="journal article" date="2019" name="Int. J. Syst. Evol. Microbiol.">
        <title>The Global Catalogue of Microorganisms (GCM) 10K type strain sequencing project: providing services to taxonomists for standard genome sequencing and annotation.</title>
        <authorList>
            <consortium name="The Broad Institute Genomics Platform"/>
            <consortium name="The Broad Institute Genome Sequencing Center for Infectious Disease"/>
            <person name="Wu L."/>
            <person name="Ma J."/>
        </authorList>
    </citation>
    <scope>NUCLEOTIDE SEQUENCE [LARGE SCALE GENOMIC DNA]</scope>
    <source>
        <strain evidence="12">KCTC 42217</strain>
    </source>
</reference>
<dbReference type="InterPro" id="IPR005467">
    <property type="entry name" value="His_kinase_dom"/>
</dbReference>
<keyword evidence="6" id="KW-0418">Kinase</keyword>
<evidence type="ECO:0000256" key="1">
    <source>
        <dbReference type="ARBA" id="ARBA00000085"/>
    </source>
</evidence>
<keyword evidence="5" id="KW-0808">Transferase</keyword>
<dbReference type="CDD" id="cd00082">
    <property type="entry name" value="HisKA"/>
    <property type="match status" value="1"/>
</dbReference>
<dbReference type="InterPro" id="IPR007891">
    <property type="entry name" value="CHASE3"/>
</dbReference>
<comment type="caution">
    <text evidence="11">The sequence shown here is derived from an EMBL/GenBank/DDBJ whole genome shotgun (WGS) entry which is preliminary data.</text>
</comment>
<evidence type="ECO:0000256" key="6">
    <source>
        <dbReference type="ARBA" id="ARBA00022777"/>
    </source>
</evidence>
<feature type="domain" description="HAMP" evidence="10">
    <location>
        <begin position="224"/>
        <end position="272"/>
    </location>
</feature>
<evidence type="ECO:0000313" key="11">
    <source>
        <dbReference type="EMBL" id="MFD2163414.1"/>
    </source>
</evidence>
<protein>
    <recommendedName>
        <fullName evidence="3">histidine kinase</fullName>
        <ecNumber evidence="3">2.7.13.3</ecNumber>
    </recommendedName>
</protein>
<sequence length="506" mass="57929">MKGSFIKNLHKAFLYTIILLAVMAAISFMAIRESNHRAEMIHHTEVVLDELEYFISQLKDAETGVRGYIITSDSRTLDPYNGAYKRTIDSYQKLKLLTGDNPRQQQTLNLLRNIVEQRFKLLSSQINLIKNNQNVPAERIFEGKQVMDQARALITKMQLREKALLEIRTSKWETFRMLTPFLILCITLISAAVSYYFCAQLKKTYYKKAKLQQLIQRESIEKERRIAIIERVADKIAAGDYHIRLQEEDSDLLGSLAISLNRMAISLEYSFNEIKALMAKKDDFIGIAAHELKTPLTSIKAYLQFIGRAKLENNDANKIYPFITKANNQVNRLTEIIKDLLDVARINENQLGLKLDNFSMRMAVLEASEEIFNSIKTHQLFLEGDPDIVVQADKFRIEQVLINLISNAIKYSPNSDRIIVDIKPEQDLVKVSVTDFGIGIPKDNLQYIFQRYFRVEVTSQNYSGMGLGLYISKGIIKRHGGDMGVNSREGEGSTFWFTLPLKHPGA</sequence>
<dbReference type="SMART" id="SM00387">
    <property type="entry name" value="HATPase_c"/>
    <property type="match status" value="1"/>
</dbReference>
<dbReference type="InterPro" id="IPR004358">
    <property type="entry name" value="Sig_transdc_His_kin-like_C"/>
</dbReference>
<proteinExistence type="predicted"/>
<dbReference type="SUPFAM" id="SSF55874">
    <property type="entry name" value="ATPase domain of HSP90 chaperone/DNA topoisomerase II/histidine kinase"/>
    <property type="match status" value="1"/>
</dbReference>
<dbReference type="CDD" id="cd06225">
    <property type="entry name" value="HAMP"/>
    <property type="match status" value="1"/>
</dbReference>
<dbReference type="Pfam" id="PF05227">
    <property type="entry name" value="CHASE3"/>
    <property type="match status" value="1"/>
</dbReference>
<feature type="transmembrane region" description="Helical" evidence="8">
    <location>
        <begin position="12"/>
        <end position="31"/>
    </location>
</feature>
<dbReference type="SUPFAM" id="SSF158472">
    <property type="entry name" value="HAMP domain-like"/>
    <property type="match status" value="1"/>
</dbReference>
<dbReference type="PANTHER" id="PTHR43711:SF31">
    <property type="entry name" value="HISTIDINE KINASE"/>
    <property type="match status" value="1"/>
</dbReference>
<dbReference type="RefSeq" id="WP_255900906.1">
    <property type="nucleotide sequence ID" value="NZ_JAFMZO010000002.1"/>
</dbReference>
<dbReference type="InterPro" id="IPR050736">
    <property type="entry name" value="Sensor_HK_Regulatory"/>
</dbReference>
<keyword evidence="8" id="KW-0472">Membrane</keyword>
<dbReference type="PRINTS" id="PR00344">
    <property type="entry name" value="BCTRLSENSOR"/>
</dbReference>
<dbReference type="InterPro" id="IPR036097">
    <property type="entry name" value="HisK_dim/P_sf"/>
</dbReference>